<dbReference type="GO" id="GO:0004177">
    <property type="term" value="F:aminopeptidase activity"/>
    <property type="evidence" value="ECO:0007669"/>
    <property type="project" value="TreeGrafter"/>
</dbReference>
<dbReference type="InterPro" id="IPR016117">
    <property type="entry name" value="ArgJ-like_dom_sf"/>
</dbReference>
<dbReference type="EMBL" id="CP035806">
    <property type="protein sequence ID" value="QBE48294.1"/>
    <property type="molecule type" value="Genomic_DNA"/>
</dbReference>
<dbReference type="SMR" id="A0A4P6KFQ9"/>
<dbReference type="KEGG" id="ltr:EVS81_05135"/>
<dbReference type="SUPFAM" id="SSF56266">
    <property type="entry name" value="DmpA/ArgJ-like"/>
    <property type="match status" value="1"/>
</dbReference>
<evidence type="ECO:0000313" key="2">
    <source>
        <dbReference type="EMBL" id="QBE48294.1"/>
    </source>
</evidence>
<comment type="similarity">
    <text evidence="1">Belongs to the peptidase S58 family.</text>
</comment>
<dbReference type="RefSeq" id="WP_130109432.1">
    <property type="nucleotide sequence ID" value="NZ_CP035806.1"/>
</dbReference>
<evidence type="ECO:0000256" key="1">
    <source>
        <dbReference type="ARBA" id="ARBA00007068"/>
    </source>
</evidence>
<dbReference type="Gene3D" id="3.60.70.12">
    <property type="entry name" value="L-amino peptidase D-ALA esterase/amidase"/>
    <property type="match status" value="1"/>
</dbReference>
<gene>
    <name evidence="2" type="ORF">EVS81_05135</name>
</gene>
<keyword evidence="2" id="KW-0378">Hydrolase</keyword>
<dbReference type="CDD" id="cd00123">
    <property type="entry name" value="DmpA_OAT"/>
    <property type="match status" value="1"/>
</dbReference>
<name>A0A4P6KFQ9_9MICO</name>
<dbReference type="Pfam" id="PF03576">
    <property type="entry name" value="Peptidase_S58"/>
    <property type="match status" value="1"/>
</dbReference>
<protein>
    <submittedName>
        <fullName evidence="2">6-aminohexanoate hydrolase</fullName>
    </submittedName>
</protein>
<reference evidence="2 3" key="1">
    <citation type="submission" date="2019-02" db="EMBL/GenBank/DDBJ databases">
        <authorList>
            <person name="Sun L."/>
            <person name="Pan D."/>
            <person name="Wu X."/>
        </authorList>
    </citation>
    <scope>NUCLEOTIDE SEQUENCE [LARGE SCALE GENOMIC DNA]</scope>
    <source>
        <strain evidence="2 3">JW-1</strain>
    </source>
</reference>
<proteinExistence type="inferred from homology"/>
<dbReference type="OrthoDB" id="9808347at2"/>
<dbReference type="Proteomes" id="UP000289260">
    <property type="component" value="Chromosome"/>
</dbReference>
<dbReference type="PANTHER" id="PTHR36512:SF3">
    <property type="entry name" value="BLR5678 PROTEIN"/>
    <property type="match status" value="1"/>
</dbReference>
<evidence type="ECO:0000313" key="3">
    <source>
        <dbReference type="Proteomes" id="UP000289260"/>
    </source>
</evidence>
<dbReference type="PANTHER" id="PTHR36512">
    <property type="entry name" value="D-AMINOPEPTIDASE"/>
    <property type="match status" value="1"/>
</dbReference>
<dbReference type="InterPro" id="IPR005321">
    <property type="entry name" value="Peptidase_S58_DmpA"/>
</dbReference>
<dbReference type="AlphaFoldDB" id="A0A4P6KFQ9"/>
<sequence>MNTTPAHALTDIDGAIAADPAPRLAGPPVFGGPGNDAFDLAPVKSTGRDTLRFDFPGVSIGSAHYEEGPTGATVIHIPAGARTAVDARGGAVGLSGGYDFNHAICLAGGSVYGLEAGAGVSDALLERFEHRTGFAELQLVSSAIIYDFSARSTAVYPDKALGRAALDFAVPGEFAQGRAGAGMSASAGKVDWDRTEITGQGAAFRRLGDVRILAVVVPNPVGVIMDRAGRIVRGNYDAETGARRHPVFDYQEAFAEQMPPVTQSGNTTISAVITNVRMNTVELNQFAKQVHSSMHRGIQPFHTDMDGDTLFAVTTDEIDLPATPASSRGRLSVNATALGAIASEVMWDALLEAGR</sequence>
<organism evidence="2 3">
    <name type="scientific">Leucobacter triazinivorans</name>
    <dbReference type="NCBI Taxonomy" id="1784719"/>
    <lineage>
        <taxon>Bacteria</taxon>
        <taxon>Bacillati</taxon>
        <taxon>Actinomycetota</taxon>
        <taxon>Actinomycetes</taxon>
        <taxon>Micrococcales</taxon>
        <taxon>Microbacteriaceae</taxon>
        <taxon>Leucobacter</taxon>
    </lineage>
</organism>
<keyword evidence="3" id="KW-1185">Reference proteome</keyword>
<accession>A0A4P6KFQ9</accession>